<name>A0A4S5DZR0_9MICC</name>
<dbReference type="EMBL" id="SSWH01000028">
    <property type="protein sequence ID" value="THJ64472.1"/>
    <property type="molecule type" value="Genomic_DNA"/>
</dbReference>
<comment type="caution">
    <text evidence="2">The sequence shown here is derived from an EMBL/GenBank/DDBJ whole genome shotgun (WGS) entry which is preliminary data.</text>
</comment>
<keyword evidence="3" id="KW-1185">Reference proteome</keyword>
<evidence type="ECO:0000313" key="2">
    <source>
        <dbReference type="EMBL" id="THJ64472.1"/>
    </source>
</evidence>
<gene>
    <name evidence="2" type="ORF">E8P82_14845</name>
</gene>
<evidence type="ECO:0000313" key="3">
    <source>
        <dbReference type="Proteomes" id="UP000305233"/>
    </source>
</evidence>
<dbReference type="Proteomes" id="UP000305233">
    <property type="component" value="Unassembled WGS sequence"/>
</dbReference>
<feature type="chain" id="PRO_5020600164" evidence="1">
    <location>
        <begin position="28"/>
        <end position="180"/>
    </location>
</feature>
<organism evidence="2 3">
    <name type="scientific">Arthrobacter echini</name>
    <dbReference type="NCBI Taxonomy" id="1529066"/>
    <lineage>
        <taxon>Bacteria</taxon>
        <taxon>Bacillati</taxon>
        <taxon>Actinomycetota</taxon>
        <taxon>Actinomycetes</taxon>
        <taxon>Micrococcales</taxon>
        <taxon>Micrococcaceae</taxon>
        <taxon>Arthrobacter</taxon>
    </lineage>
</organism>
<reference evidence="2 3" key="1">
    <citation type="submission" date="2019-04" db="EMBL/GenBank/DDBJ databases">
        <authorList>
            <person name="Liu Q."/>
            <person name="Xin Y.-H."/>
        </authorList>
    </citation>
    <scope>NUCLEOTIDE SEQUENCE [LARGE SCALE GENOMIC DNA]</scope>
    <source>
        <strain evidence="2 3">AM23</strain>
    </source>
</reference>
<proteinExistence type="predicted"/>
<evidence type="ECO:0000256" key="1">
    <source>
        <dbReference type="SAM" id="SignalP"/>
    </source>
</evidence>
<dbReference type="AlphaFoldDB" id="A0A4S5DZR0"/>
<accession>A0A4S5DZR0</accession>
<dbReference type="RefSeq" id="WP_136455826.1">
    <property type="nucleotide sequence ID" value="NZ_SSWH01000028.1"/>
</dbReference>
<sequence>MKLASTALTTLGATAALIAATVAPASAAPQSQEAPMAPDAPPSTQVCETGYFYNTSYADVYLPNPSTRVYGSSGGILSYSTADSSTVSGSLSATSSADAGVVFAQVSASVGVTVGASATATTTVGYTWTVPAGQTGWIEMGARGYQIDYTKSHYASPCTEIIDQVDTITGATSNAWFTHS</sequence>
<protein>
    <submittedName>
        <fullName evidence="2">Uncharacterized protein</fullName>
    </submittedName>
</protein>
<keyword evidence="1" id="KW-0732">Signal</keyword>
<feature type="signal peptide" evidence="1">
    <location>
        <begin position="1"/>
        <end position="27"/>
    </location>
</feature>